<reference evidence="1 2" key="1">
    <citation type="submission" date="2015-09" db="EMBL/GenBank/DDBJ databases">
        <title>Identification and resolution of microdiversity through metagenomic sequencing of parallel consortia.</title>
        <authorList>
            <person name="Nelson W.C."/>
            <person name="Romine M.F."/>
            <person name="Lindemann S.R."/>
        </authorList>
    </citation>
    <scope>NUCLEOTIDE SEQUENCE [LARGE SCALE GENOMIC DNA]</scope>
    <source>
        <strain evidence="1">HL-49</strain>
    </source>
</reference>
<dbReference type="PATRIC" id="fig|1305737.6.peg.462"/>
<dbReference type="OrthoDB" id="9808702at2"/>
<dbReference type="EMBL" id="LJXT01000001">
    <property type="protein sequence ID" value="KPQ20152.1"/>
    <property type="molecule type" value="Genomic_DNA"/>
</dbReference>
<dbReference type="AlphaFoldDB" id="A0A0P7YN27"/>
<dbReference type="CDD" id="cd00552">
    <property type="entry name" value="RaiA"/>
    <property type="match status" value="1"/>
</dbReference>
<protein>
    <submittedName>
        <fullName evidence="1">Putative sigma-54 modulation protein</fullName>
    </submittedName>
</protein>
<evidence type="ECO:0000313" key="2">
    <source>
        <dbReference type="Proteomes" id="UP000050421"/>
    </source>
</evidence>
<organism evidence="1 2">
    <name type="scientific">Algoriphagus marincola HL-49</name>
    <dbReference type="NCBI Taxonomy" id="1305737"/>
    <lineage>
        <taxon>Bacteria</taxon>
        <taxon>Pseudomonadati</taxon>
        <taxon>Bacteroidota</taxon>
        <taxon>Cytophagia</taxon>
        <taxon>Cytophagales</taxon>
        <taxon>Cyclobacteriaceae</taxon>
        <taxon>Algoriphagus</taxon>
    </lineage>
</organism>
<evidence type="ECO:0000313" key="1">
    <source>
        <dbReference type="EMBL" id="KPQ20152.1"/>
    </source>
</evidence>
<dbReference type="InterPro" id="IPR003489">
    <property type="entry name" value="RHF/RaiA"/>
</dbReference>
<dbReference type="Pfam" id="PF02482">
    <property type="entry name" value="Ribosomal_S30AE"/>
    <property type="match status" value="1"/>
</dbReference>
<dbReference type="Proteomes" id="UP000050421">
    <property type="component" value="Unassembled WGS sequence"/>
</dbReference>
<dbReference type="STRING" id="1305737.GCA_000526355_03407"/>
<gene>
    <name evidence="1" type="primary">yhbH</name>
    <name evidence="1" type="ORF">HLUCCX10_00110</name>
</gene>
<accession>A0A0P7YN27</accession>
<proteinExistence type="predicted"/>
<sequence length="101" mass="11942">MKLQMHSIHFDADQKLIDFIQRKADKLDTYYDRIIDGEVFMRLDKNEKNENKIVEIKLNVPGKQFFAKHQTDSFEAAADEAVEGLRRQIKKYKEKVVLAKQ</sequence>
<name>A0A0P7YN27_9BACT</name>
<dbReference type="Gene3D" id="3.30.160.100">
    <property type="entry name" value="Ribosome hibernation promotion factor-like"/>
    <property type="match status" value="1"/>
</dbReference>
<comment type="caution">
    <text evidence="1">The sequence shown here is derived from an EMBL/GenBank/DDBJ whole genome shotgun (WGS) entry which is preliminary data.</text>
</comment>
<dbReference type="InterPro" id="IPR036567">
    <property type="entry name" value="RHF-like"/>
</dbReference>
<dbReference type="NCBIfam" id="TIGR00741">
    <property type="entry name" value="yfiA"/>
    <property type="match status" value="1"/>
</dbReference>
<dbReference type="eggNOG" id="COG1544">
    <property type="taxonomic scope" value="Bacteria"/>
</dbReference>
<dbReference type="SUPFAM" id="SSF69754">
    <property type="entry name" value="Ribosome binding protein Y (YfiA homologue)"/>
    <property type="match status" value="1"/>
</dbReference>